<dbReference type="RefSeq" id="WP_014636307.1">
    <property type="nucleotide sequence ID" value="NZ_CP024050.1"/>
</dbReference>
<evidence type="ECO:0000313" key="3">
    <source>
        <dbReference type="EMBL" id="TII01228.1"/>
    </source>
</evidence>
<evidence type="ECO:0008006" key="5">
    <source>
        <dbReference type="Google" id="ProtNLM"/>
    </source>
</evidence>
<dbReference type="OrthoDB" id="1644322at2"/>
<dbReference type="EMBL" id="SSXO01000001">
    <property type="protein sequence ID" value="TII01228.1"/>
    <property type="molecule type" value="Genomic_DNA"/>
</dbReference>
<proteinExistence type="predicted"/>
<dbReference type="EMBL" id="KX077898">
    <property type="protein sequence ID" value="ANJ64685.1"/>
    <property type="molecule type" value="Genomic_DNA"/>
</dbReference>
<reference evidence="1" key="1">
    <citation type="journal article" date="2016" name="Front. Cell. Infect. Microbiol.">
        <title>Evolution and Diversity of the Antimicrobial Resistance Associated Mobilome in Streptococcus suis: A Probable Mobile Genetic Elements Reservoir for Other Streptococci.</title>
        <authorList>
            <person name="Huang J."/>
            <person name="Ma J."/>
            <person name="Shang K."/>
            <person name="Hu X."/>
            <person name="Liang Y."/>
            <person name="Li D."/>
            <person name="Wu Z."/>
            <person name="Dai L."/>
            <person name="Chen L."/>
            <person name="Wang L."/>
        </authorList>
    </citation>
    <scope>NUCLEOTIDE SEQUENCE</scope>
    <source>
        <strain evidence="1">TZ080501</strain>
        <strain evidence="2">YY060816</strain>
    </source>
</reference>
<accession>A0A1X9I2T6</accession>
<evidence type="ECO:0000313" key="1">
    <source>
        <dbReference type="EMBL" id="ANJ64557.1"/>
    </source>
</evidence>
<name>A0A1X9I2T6_STRSU</name>
<gene>
    <name evidence="3" type="ORF">FAJ39_02580</name>
</gene>
<dbReference type="Proteomes" id="UP000305165">
    <property type="component" value="Unassembled WGS sequence"/>
</dbReference>
<evidence type="ECO:0000313" key="4">
    <source>
        <dbReference type="Proteomes" id="UP000305165"/>
    </source>
</evidence>
<dbReference type="EMBL" id="KX077897">
    <property type="protein sequence ID" value="ANJ64557.1"/>
    <property type="molecule type" value="Genomic_DNA"/>
</dbReference>
<dbReference type="AlphaFoldDB" id="A0A1X9I2T6"/>
<sequence length="122" mass="14021">MIDRSYLPFQSAREYQDTKMQKWMGFFLSEHTSALTDDANKVTYMSDLSLEKKLLLLSQVYAGQLNTRIHVVEKNNRVSYTGTIPSLTKDFILIKTTTGHINLKLKDIVSIELVEEVLYESA</sequence>
<reference evidence="3 4" key="2">
    <citation type="submission" date="2019-04" db="EMBL/GenBank/DDBJ databases">
        <title>Genome analysis of Streptococcus suis strain WUSS424.</title>
        <authorList>
            <person name="Chen H."/>
            <person name="Gao X."/>
            <person name="Wu Z."/>
        </authorList>
    </citation>
    <scope>NUCLEOTIDE SEQUENCE [LARGE SCALE GENOMIC DNA]</scope>
    <source>
        <strain evidence="3 4">WUSS424</strain>
    </source>
</reference>
<organism evidence="1">
    <name type="scientific">Streptococcus suis</name>
    <dbReference type="NCBI Taxonomy" id="1307"/>
    <lineage>
        <taxon>Bacteria</taxon>
        <taxon>Bacillati</taxon>
        <taxon>Bacillota</taxon>
        <taxon>Bacilli</taxon>
        <taxon>Lactobacillales</taxon>
        <taxon>Streptococcaceae</taxon>
        <taxon>Streptococcus</taxon>
    </lineage>
</organism>
<evidence type="ECO:0000313" key="2">
    <source>
        <dbReference type="EMBL" id="ANJ64685.1"/>
    </source>
</evidence>
<protein>
    <recommendedName>
        <fullName evidence="5">YolD-like protein</fullName>
    </recommendedName>
</protein>